<feature type="region of interest" description="Disordered" evidence="3">
    <location>
        <begin position="43"/>
        <end position="63"/>
    </location>
</feature>
<sequence>MATVSLQLHLSFTPSFLTYRYIPRSSRNLQLPSHVPRPVFSSANKTATATGPPEFKGSPPAQYAEDDSIVLPAELRRELMPRHVAVIMDGNRRWARMRGLSIGLGYEAGVRSLRRMVELCCKWGIRVLTVFAFSSENWLRPIVETNLLMGLFDRGLRDELQHLMSADVRISFIGDSAKLLN</sequence>
<dbReference type="InterPro" id="IPR036424">
    <property type="entry name" value="UPP_synth-like_sf"/>
</dbReference>
<dbReference type="GO" id="GO:0009668">
    <property type="term" value="P:plastid membrane organization"/>
    <property type="evidence" value="ECO:0007669"/>
    <property type="project" value="TreeGrafter"/>
</dbReference>
<proteinExistence type="inferred from homology"/>
<comment type="similarity">
    <text evidence="2">Belongs to the UPP synthase family.</text>
</comment>
<dbReference type="EMBL" id="NKXS01000321">
    <property type="protein sequence ID" value="PIN25026.1"/>
    <property type="molecule type" value="Genomic_DNA"/>
</dbReference>
<dbReference type="GO" id="GO:0009409">
    <property type="term" value="P:response to cold"/>
    <property type="evidence" value="ECO:0007669"/>
    <property type="project" value="TreeGrafter"/>
</dbReference>
<dbReference type="OrthoDB" id="4173905at2759"/>
<evidence type="ECO:0000256" key="3">
    <source>
        <dbReference type="SAM" id="MobiDB-lite"/>
    </source>
</evidence>
<dbReference type="NCBIfam" id="TIGR00055">
    <property type="entry name" value="uppS"/>
    <property type="match status" value="1"/>
</dbReference>
<evidence type="ECO:0000313" key="5">
    <source>
        <dbReference type="Proteomes" id="UP000231279"/>
    </source>
</evidence>
<dbReference type="PANTHER" id="PTHR10291">
    <property type="entry name" value="DEHYDRODOLICHYL DIPHOSPHATE SYNTHASE FAMILY MEMBER"/>
    <property type="match status" value="1"/>
</dbReference>
<gene>
    <name evidence="4" type="ORF">CDL12_02213</name>
</gene>
<keyword evidence="5" id="KW-1185">Reference proteome</keyword>
<dbReference type="SUPFAM" id="SSF64005">
    <property type="entry name" value="Undecaprenyl diphosphate synthase"/>
    <property type="match status" value="1"/>
</dbReference>
<dbReference type="GO" id="GO:0009570">
    <property type="term" value="C:chloroplast stroma"/>
    <property type="evidence" value="ECO:0007669"/>
    <property type="project" value="TreeGrafter"/>
</dbReference>
<reference evidence="5" key="1">
    <citation type="journal article" date="2018" name="Gigascience">
        <title>Genome assembly of the Pink Ipe (Handroanthus impetiginosus, Bignoniaceae), a highly valued, ecologically keystone Neotropical timber forest tree.</title>
        <authorList>
            <person name="Silva-Junior O.B."/>
            <person name="Grattapaglia D."/>
            <person name="Novaes E."/>
            <person name="Collevatti R.G."/>
        </authorList>
    </citation>
    <scope>NUCLEOTIDE SEQUENCE [LARGE SCALE GENOMIC DNA]</scope>
    <source>
        <strain evidence="5">cv. UFG-1</strain>
    </source>
</reference>
<evidence type="ECO:0000256" key="1">
    <source>
        <dbReference type="ARBA" id="ARBA00022679"/>
    </source>
</evidence>
<dbReference type="PANTHER" id="PTHR10291:SF0">
    <property type="entry name" value="DEHYDRODOLICHYL DIPHOSPHATE SYNTHASE 2"/>
    <property type="match status" value="1"/>
</dbReference>
<evidence type="ECO:0000256" key="2">
    <source>
        <dbReference type="RuleBase" id="RU363018"/>
    </source>
</evidence>
<accession>A0A2G9I5K6</accession>
<dbReference type="Gene3D" id="3.40.1180.10">
    <property type="entry name" value="Decaprenyl diphosphate synthase-like"/>
    <property type="match status" value="1"/>
</dbReference>
<comment type="caution">
    <text evidence="4">The sequence shown here is derived from an EMBL/GenBank/DDBJ whole genome shotgun (WGS) entry which is preliminary data.</text>
</comment>
<keyword evidence="1 2" id="KW-0808">Transferase</keyword>
<dbReference type="GO" id="GO:0016094">
    <property type="term" value="P:polyprenol biosynthetic process"/>
    <property type="evidence" value="ECO:0007669"/>
    <property type="project" value="TreeGrafter"/>
</dbReference>
<dbReference type="AlphaFoldDB" id="A0A2G9I5K6"/>
<evidence type="ECO:0000313" key="4">
    <source>
        <dbReference type="EMBL" id="PIN25026.1"/>
    </source>
</evidence>
<name>A0A2G9I5K6_9LAMI</name>
<dbReference type="STRING" id="429701.A0A2G9I5K6"/>
<dbReference type="Proteomes" id="UP000231279">
    <property type="component" value="Unassembled WGS sequence"/>
</dbReference>
<dbReference type="Pfam" id="PF01255">
    <property type="entry name" value="Prenyltransf"/>
    <property type="match status" value="1"/>
</dbReference>
<protein>
    <recommendedName>
        <fullName evidence="2">Alkyl transferase</fullName>
        <ecNumber evidence="2">2.5.1.-</ecNumber>
    </recommendedName>
</protein>
<organism evidence="4 5">
    <name type="scientific">Handroanthus impetiginosus</name>
    <dbReference type="NCBI Taxonomy" id="429701"/>
    <lineage>
        <taxon>Eukaryota</taxon>
        <taxon>Viridiplantae</taxon>
        <taxon>Streptophyta</taxon>
        <taxon>Embryophyta</taxon>
        <taxon>Tracheophyta</taxon>
        <taxon>Spermatophyta</taxon>
        <taxon>Magnoliopsida</taxon>
        <taxon>eudicotyledons</taxon>
        <taxon>Gunneridae</taxon>
        <taxon>Pentapetalae</taxon>
        <taxon>asterids</taxon>
        <taxon>lamiids</taxon>
        <taxon>Lamiales</taxon>
        <taxon>Bignoniaceae</taxon>
        <taxon>Crescentiina</taxon>
        <taxon>Tabebuia alliance</taxon>
        <taxon>Handroanthus</taxon>
    </lineage>
</organism>
<dbReference type="InterPro" id="IPR001441">
    <property type="entry name" value="UPP_synth-like"/>
</dbReference>
<dbReference type="EC" id="2.5.1.-" evidence="2"/>
<dbReference type="GO" id="GO:0045547">
    <property type="term" value="F:ditrans,polycis-polyprenyl diphosphate synthase [(2E,6E)-farnesyl diphosphate specific] activity"/>
    <property type="evidence" value="ECO:0007669"/>
    <property type="project" value="TreeGrafter"/>
</dbReference>